<accession>A0A8S5L7B0</accession>
<name>A0A8S5L7B0_9CAUD</name>
<proteinExistence type="predicted"/>
<dbReference type="EMBL" id="BK014646">
    <property type="protein sequence ID" value="DAD65650.1"/>
    <property type="molecule type" value="Genomic_DNA"/>
</dbReference>
<protein>
    <submittedName>
        <fullName evidence="1">Uncharacterized protein</fullName>
    </submittedName>
</protein>
<organism evidence="1">
    <name type="scientific">Siphoviridae sp. ct45W1</name>
    <dbReference type="NCBI Taxonomy" id="2823562"/>
    <lineage>
        <taxon>Viruses</taxon>
        <taxon>Duplodnaviria</taxon>
        <taxon>Heunggongvirae</taxon>
        <taxon>Uroviricota</taxon>
        <taxon>Caudoviricetes</taxon>
    </lineage>
</organism>
<reference evidence="1" key="1">
    <citation type="journal article" date="2021" name="Proc. Natl. Acad. Sci. U.S.A.">
        <title>A Catalog of Tens of Thousands of Viruses from Human Metagenomes Reveals Hidden Associations with Chronic Diseases.</title>
        <authorList>
            <person name="Tisza M.J."/>
            <person name="Buck C.B."/>
        </authorList>
    </citation>
    <scope>NUCLEOTIDE SEQUENCE</scope>
    <source>
        <strain evidence="1">Ct45W1</strain>
    </source>
</reference>
<sequence length="515" mass="54874">MGKQQTSPRGSVWAEVEDDPALSSAAKLAIATLQAAGRLPVGTNRIIDSGALQDPAAQTIAAGVGRFLKIEANQIIASNANFDEAVAKKLWSQIVTAKEGTFDKIRANMLAVGALDGQIITGATVQTAGAGRGRVILDSNGLRLVSEDGTSDTFRIDARTGNVDITGRIMAKDEWSFTRLTDIGSPPDGSVRYGMGLVLNRSVAPLRYPGGIMLKQNERGELQTVVAAPSSVFDVSGHLTVGNREIGWGGNAAAFRINGGSIDFQVNDRTLEMYIGQQGISLQDALNNTRIVAQGQRNEAFFFAGDRHTTDNGVLAAWDHWRISSVGGGRNLGFASGSNAGTYMWSKANGNYACINGDGFFTTGKTKRFSMHVPKMSEERGGAMLQHMATESPFDGIEYWNVVELDQNGEAAWVLPDYVPAIASRRAPWCVFSSSDRGASSARLERGDDQFVVHVTGEPGASVSVLVKGARIVEIEGAAGGTCKWQDFGDGEAPWYTLDLGVEGAGPHKSGEIIW</sequence>
<evidence type="ECO:0000313" key="1">
    <source>
        <dbReference type="EMBL" id="DAD65650.1"/>
    </source>
</evidence>